<dbReference type="OrthoDB" id="10070994at2759"/>
<dbReference type="InterPro" id="IPR036866">
    <property type="entry name" value="RibonucZ/Hydroxyglut_hydro"/>
</dbReference>
<dbReference type="InParanoid" id="A0A1X7UY03"/>
<dbReference type="PANTHER" id="PTHR30619:SF1">
    <property type="entry name" value="RECOMBINATION PROTEIN 2"/>
    <property type="match status" value="1"/>
</dbReference>
<dbReference type="EnsemblMetazoa" id="Aqu2.1.32643_001">
    <property type="protein sequence ID" value="Aqu2.1.32643_001"/>
    <property type="gene ID" value="Aqu2.1.32643"/>
</dbReference>
<protein>
    <recommendedName>
        <fullName evidence="3">Metallo-beta-lactamase domain-containing protein</fullName>
    </recommendedName>
</protein>
<feature type="signal peptide" evidence="1">
    <location>
        <begin position="1"/>
        <end position="16"/>
    </location>
</feature>
<reference evidence="2" key="1">
    <citation type="submission" date="2017-05" db="UniProtKB">
        <authorList>
            <consortium name="EnsemblMetazoa"/>
        </authorList>
    </citation>
    <scope>IDENTIFICATION</scope>
</reference>
<accession>A0A1X7UY03</accession>
<name>A0A1X7UY03_AMPQE</name>
<dbReference type="SUPFAM" id="SSF56281">
    <property type="entry name" value="Metallo-hydrolase/oxidoreductase"/>
    <property type="match status" value="1"/>
</dbReference>
<dbReference type="Gene3D" id="3.60.15.10">
    <property type="entry name" value="Ribonuclease Z/Hydroxyacylglutathione hydrolase-like"/>
    <property type="match status" value="1"/>
</dbReference>
<keyword evidence="1" id="KW-0732">Signal</keyword>
<dbReference type="InterPro" id="IPR052159">
    <property type="entry name" value="Competence_DNA_uptake"/>
</dbReference>
<proteinExistence type="predicted"/>
<sequence length="343" mass="37993">MNAILFLFLLFKVACAKLEIPDADDKLHIYALPVGQGDSTVIQCPKANLQDTKGLVTIIDAGGSSSGINAEGITEFLDGTKLNFAVITHSHADHLKYMNAILESYKQKVAVYHPCSWSYYSKSISKDYADPKEVPKCDSIAGCNLELNLCPSSNVAVKLSFVASAYGGCNNEAGNGDSLISKITYDAVSILITGDFELEEGPMKNFLGTAGPDLSSHIYRLSHHGSLKANPQLFLEAVGASYVFSSSGFRYGHPRYEVFEYYYKNKLPDNVAKHPYTFFTHKGNQDYTSYTWNIEKAIYVTSICDADDDTKLYYLVKFNIDKGFKIGVEFKHLGNDKTKCNFK</sequence>
<feature type="chain" id="PRO_5010855062" description="Metallo-beta-lactamase domain-containing protein" evidence="1">
    <location>
        <begin position="17"/>
        <end position="343"/>
    </location>
</feature>
<organism evidence="2">
    <name type="scientific">Amphimedon queenslandica</name>
    <name type="common">Sponge</name>
    <dbReference type="NCBI Taxonomy" id="400682"/>
    <lineage>
        <taxon>Eukaryota</taxon>
        <taxon>Metazoa</taxon>
        <taxon>Porifera</taxon>
        <taxon>Demospongiae</taxon>
        <taxon>Heteroscleromorpha</taxon>
        <taxon>Haplosclerida</taxon>
        <taxon>Niphatidae</taxon>
        <taxon>Amphimedon</taxon>
    </lineage>
</organism>
<evidence type="ECO:0008006" key="3">
    <source>
        <dbReference type="Google" id="ProtNLM"/>
    </source>
</evidence>
<dbReference type="PANTHER" id="PTHR30619">
    <property type="entry name" value="DNA INTERNALIZATION/COMPETENCE PROTEIN COMEC/REC2"/>
    <property type="match status" value="1"/>
</dbReference>
<evidence type="ECO:0000256" key="1">
    <source>
        <dbReference type="SAM" id="SignalP"/>
    </source>
</evidence>
<evidence type="ECO:0000313" key="2">
    <source>
        <dbReference type="EnsemblMetazoa" id="Aqu2.1.32643_001"/>
    </source>
</evidence>
<dbReference type="AlphaFoldDB" id="A0A1X7UY03"/>